<comment type="caution">
    <text evidence="3">The sequence shown here is derived from an EMBL/GenBank/DDBJ whole genome shotgun (WGS) entry which is preliminary data.</text>
</comment>
<evidence type="ECO:0000259" key="2">
    <source>
        <dbReference type="Pfam" id="PF03109"/>
    </source>
</evidence>
<accession>A0AAD5VWP6</accession>
<protein>
    <recommendedName>
        <fullName evidence="2">ABC1 atypical kinase-like domain-containing protein</fullName>
    </recommendedName>
</protein>
<evidence type="ECO:0000313" key="4">
    <source>
        <dbReference type="Proteomes" id="UP001213000"/>
    </source>
</evidence>
<organism evidence="3 4">
    <name type="scientific">Leucocoprinus birnbaumii</name>
    <dbReference type="NCBI Taxonomy" id="56174"/>
    <lineage>
        <taxon>Eukaryota</taxon>
        <taxon>Fungi</taxon>
        <taxon>Dikarya</taxon>
        <taxon>Basidiomycota</taxon>
        <taxon>Agaricomycotina</taxon>
        <taxon>Agaricomycetes</taxon>
        <taxon>Agaricomycetidae</taxon>
        <taxon>Agaricales</taxon>
        <taxon>Agaricineae</taxon>
        <taxon>Agaricaceae</taxon>
        <taxon>Leucocoprinus</taxon>
    </lineage>
</organism>
<dbReference type="SUPFAM" id="SSF56112">
    <property type="entry name" value="Protein kinase-like (PK-like)"/>
    <property type="match status" value="1"/>
</dbReference>
<gene>
    <name evidence="3" type="ORF">NP233_g3628</name>
</gene>
<dbReference type="Proteomes" id="UP001213000">
    <property type="component" value="Unassembled WGS sequence"/>
</dbReference>
<name>A0AAD5VWP6_9AGAR</name>
<reference evidence="3" key="1">
    <citation type="submission" date="2022-07" db="EMBL/GenBank/DDBJ databases">
        <title>Genome Sequence of Leucocoprinus birnbaumii.</title>
        <authorList>
            <person name="Buettner E."/>
        </authorList>
    </citation>
    <scope>NUCLEOTIDE SEQUENCE</scope>
    <source>
        <strain evidence="3">VT141</strain>
    </source>
</reference>
<dbReference type="InterPro" id="IPR004147">
    <property type="entry name" value="ABC1_dom"/>
</dbReference>
<dbReference type="AlphaFoldDB" id="A0AAD5VWP6"/>
<evidence type="ECO:0000256" key="1">
    <source>
        <dbReference type="SAM" id="MobiDB-lite"/>
    </source>
</evidence>
<feature type="domain" description="ABC1 atypical kinase-like" evidence="2">
    <location>
        <begin position="95"/>
        <end position="153"/>
    </location>
</feature>
<sequence>MAAKRRLRLREDRPYAKRPKRKGDAPSGFTTEISNTKKASDALHSGLFIAEGEFGDYHWLITGAMPGGEIMGRWFSDQTKFATKKACEDDMADAVKAIKAQQEKLASADVGVHADSHPGNWFVPQTGKITTALPIDFGLVQPASTNIDQLLANQYKYPQDTWNALKECGICK</sequence>
<dbReference type="EMBL" id="JANIEX010000177">
    <property type="protein sequence ID" value="KAJ3571628.1"/>
    <property type="molecule type" value="Genomic_DNA"/>
</dbReference>
<dbReference type="Pfam" id="PF03109">
    <property type="entry name" value="ABC1"/>
    <property type="match status" value="1"/>
</dbReference>
<feature type="region of interest" description="Disordered" evidence="1">
    <location>
        <begin position="1"/>
        <end position="33"/>
    </location>
</feature>
<proteinExistence type="predicted"/>
<keyword evidence="4" id="KW-1185">Reference proteome</keyword>
<evidence type="ECO:0000313" key="3">
    <source>
        <dbReference type="EMBL" id="KAJ3571628.1"/>
    </source>
</evidence>
<dbReference type="InterPro" id="IPR011009">
    <property type="entry name" value="Kinase-like_dom_sf"/>
</dbReference>